<gene>
    <name evidence="1" type="ORF">HPBE_LOCUS16899</name>
</gene>
<proteinExistence type="predicted"/>
<organism evidence="1">
    <name type="scientific">Heligmosomoides polygyrus</name>
    <name type="common">Parasitic roundworm</name>
    <dbReference type="NCBI Taxonomy" id="6339"/>
    <lineage>
        <taxon>Eukaryota</taxon>
        <taxon>Metazoa</taxon>
        <taxon>Ecdysozoa</taxon>
        <taxon>Nematoda</taxon>
        <taxon>Chromadorea</taxon>
        <taxon>Rhabditida</taxon>
        <taxon>Rhabditina</taxon>
        <taxon>Rhabditomorpha</taxon>
        <taxon>Strongyloidea</taxon>
        <taxon>Heligmosomidae</taxon>
        <taxon>Heligmosomoides</taxon>
    </lineage>
</organism>
<reference evidence="1 2" key="1">
    <citation type="submission" date="2018-11" db="EMBL/GenBank/DDBJ databases">
        <authorList>
            <consortium name="Pathogen Informatics"/>
        </authorList>
    </citation>
    <scope>NUCLEOTIDE SEQUENCE [LARGE SCALE GENOMIC DNA]</scope>
</reference>
<protein>
    <submittedName>
        <fullName evidence="3">PITH domain-containing protein</fullName>
    </submittedName>
</protein>
<sequence>MYAATGRTTALQIFDFKRSGISIAENASQRAHFDQAALTPEFASTISQTLLLILVQNAPNDHTKLFLSFEFTFIFESEHYVISIKQRPRDCLLKISYDGIHDDKRSGEVQNPDVPRQRWETPSRFQLQLELDSLDKSREFAATL</sequence>
<dbReference type="AlphaFoldDB" id="A0A3P8A2G5"/>
<reference evidence="3" key="2">
    <citation type="submission" date="2019-09" db="UniProtKB">
        <authorList>
            <consortium name="WormBaseParasite"/>
        </authorList>
    </citation>
    <scope>IDENTIFICATION</scope>
</reference>
<evidence type="ECO:0000313" key="3">
    <source>
        <dbReference type="WBParaSite" id="HPBE_0001690001-mRNA-1"/>
    </source>
</evidence>
<evidence type="ECO:0000313" key="2">
    <source>
        <dbReference type="Proteomes" id="UP000050761"/>
    </source>
</evidence>
<accession>A0A3P8A2G5</accession>
<evidence type="ECO:0000313" key="1">
    <source>
        <dbReference type="EMBL" id="VDP07342.1"/>
    </source>
</evidence>
<dbReference type="EMBL" id="UZAH01029673">
    <property type="protein sequence ID" value="VDP07342.1"/>
    <property type="molecule type" value="Genomic_DNA"/>
</dbReference>
<dbReference type="WBParaSite" id="HPBE_0001690001-mRNA-1">
    <property type="protein sequence ID" value="HPBE_0001690001-mRNA-1"/>
    <property type="gene ID" value="HPBE_0001690001"/>
</dbReference>
<name>A0A3P8A2G5_HELPZ</name>
<keyword evidence="2" id="KW-1185">Reference proteome</keyword>
<dbReference type="Proteomes" id="UP000050761">
    <property type="component" value="Unassembled WGS sequence"/>
</dbReference>